<dbReference type="EMBL" id="BN000801">
    <property type="protein sequence ID" value="CAJ00248.1"/>
    <property type="molecule type" value="mRNA"/>
</dbReference>
<dbReference type="AlphaFoldDB" id="Q4QQD6"/>
<sequence>MKFIDKHMKEMKRRTRIPTVMKKVLFLKLQFLKDATEEIVTWRLRKAAQKTFNAVKLSNIFYNRPTIRTVNKDKLSEFTISMCIYQFNCFCGANYKRRTIRQVRQRIIEHYPSWLSK</sequence>
<accession>Q4QQD6</accession>
<name>Q4QQD6_SCHMA</name>
<organism evidence="1">
    <name type="scientific">Schistosoma mansoni</name>
    <name type="common">Blood fluke</name>
    <dbReference type="NCBI Taxonomy" id="6183"/>
    <lineage>
        <taxon>Eukaryota</taxon>
        <taxon>Metazoa</taxon>
        <taxon>Spiralia</taxon>
        <taxon>Lophotrochozoa</taxon>
        <taxon>Platyhelminthes</taxon>
        <taxon>Trematoda</taxon>
        <taxon>Digenea</taxon>
        <taxon>Strigeidida</taxon>
        <taxon>Schistosomatoidea</taxon>
        <taxon>Schistosomatidae</taxon>
        <taxon>Schistosoma</taxon>
    </lineage>
</organism>
<protein>
    <submittedName>
        <fullName evidence="1">Uncharacterized protein</fullName>
    </submittedName>
</protein>
<proteinExistence type="evidence at transcript level"/>
<reference evidence="1" key="1">
    <citation type="journal article" date="2005" name="Biochem. Biophys. Res. Commun.">
        <title>Identification of 18 new transcribed retrotransposons in Schistosoma mansoni.</title>
        <authorList>
            <person name="DeMarco R."/>
            <person name="Machado A.A."/>
            <person name="Bisson-Filho A.W."/>
            <person name="Verjovski-Almeida S."/>
        </authorList>
    </citation>
    <scope>NUCLEOTIDE SEQUENCE</scope>
</reference>
<evidence type="ECO:0000313" key="1">
    <source>
        <dbReference type="EMBL" id="CAJ00248.1"/>
    </source>
</evidence>